<evidence type="ECO:0000256" key="2">
    <source>
        <dbReference type="SAM" id="Phobius"/>
    </source>
</evidence>
<keyword evidence="2" id="KW-0812">Transmembrane</keyword>
<reference evidence="3 4" key="1">
    <citation type="journal article" date="2015" name="Nature">
        <title>rRNA introns, odd ribosomes, and small enigmatic genomes across a large radiation of phyla.</title>
        <authorList>
            <person name="Brown C.T."/>
            <person name="Hug L.A."/>
            <person name="Thomas B.C."/>
            <person name="Sharon I."/>
            <person name="Castelle C.J."/>
            <person name="Singh A."/>
            <person name="Wilkins M.J."/>
            <person name="Williams K.H."/>
            <person name="Banfield J.F."/>
        </authorList>
    </citation>
    <scope>NUCLEOTIDE SEQUENCE [LARGE SCALE GENOMIC DNA]</scope>
</reference>
<protein>
    <submittedName>
        <fullName evidence="3">Septum formation initiator</fullName>
    </submittedName>
</protein>
<evidence type="ECO:0000256" key="1">
    <source>
        <dbReference type="SAM" id="Coils"/>
    </source>
</evidence>
<dbReference type="Pfam" id="PF04977">
    <property type="entry name" value="DivIC"/>
    <property type="match status" value="1"/>
</dbReference>
<feature type="coiled-coil region" evidence="1">
    <location>
        <begin position="50"/>
        <end position="77"/>
    </location>
</feature>
<dbReference type="InterPro" id="IPR007060">
    <property type="entry name" value="FtsL/DivIC"/>
</dbReference>
<organism evidence="3 4">
    <name type="scientific">candidate division Kazan bacterium GW2011_GWA1_44_22</name>
    <dbReference type="NCBI Taxonomy" id="1620410"/>
    <lineage>
        <taxon>Bacteria</taxon>
        <taxon>Bacteria division Kazan-3B-28</taxon>
    </lineage>
</organism>
<name>A0A0G1I1E5_UNCK3</name>
<keyword evidence="2" id="KW-1133">Transmembrane helix</keyword>
<evidence type="ECO:0000313" key="3">
    <source>
        <dbReference type="EMBL" id="KKT52633.1"/>
    </source>
</evidence>
<feature type="transmembrane region" description="Helical" evidence="2">
    <location>
        <begin position="27"/>
        <end position="48"/>
    </location>
</feature>
<comment type="caution">
    <text evidence="3">The sequence shown here is derived from an EMBL/GenBank/DDBJ whole genome shotgun (WGS) entry which is preliminary data.</text>
</comment>
<gene>
    <name evidence="3" type="ORF">VE96_C0012G0007</name>
</gene>
<dbReference type="AlphaFoldDB" id="A0A0G1I1E5"/>
<dbReference type="EMBL" id="LCIJ01000012">
    <property type="protein sequence ID" value="KKT52633.1"/>
    <property type="molecule type" value="Genomic_DNA"/>
</dbReference>
<accession>A0A0G1I1E5</accession>
<sequence length="144" mass="16946">MGLLMKIPWKINPIARFISQKKLRFRISFLVAWAIFGYMFFATGEALWQNLQINQEIVRLKDEITQLGQQNIQYKNLIAYLKTESFREKEARRKLGYKKTGETVVAIPQDNFLYIDPGTTETDETPNNKPILSNPQKWWDYILG</sequence>
<keyword evidence="1" id="KW-0175">Coiled coil</keyword>
<keyword evidence="2" id="KW-0472">Membrane</keyword>
<evidence type="ECO:0000313" key="4">
    <source>
        <dbReference type="Proteomes" id="UP000034752"/>
    </source>
</evidence>
<dbReference type="Proteomes" id="UP000034752">
    <property type="component" value="Unassembled WGS sequence"/>
</dbReference>
<proteinExistence type="predicted"/>